<dbReference type="Proteomes" id="UP000009131">
    <property type="component" value="Unassembled WGS sequence"/>
</dbReference>
<dbReference type="AlphaFoldDB" id="G7E907"/>
<comment type="caution">
    <text evidence="2">The sequence shown here is derived from an EMBL/GenBank/DDBJ whole genome shotgun (WGS) entry which is preliminary data.</text>
</comment>
<name>G7E907_MIXOS</name>
<evidence type="ECO:0000313" key="2">
    <source>
        <dbReference type="EMBL" id="GAA99625.1"/>
    </source>
</evidence>
<proteinExistence type="predicted"/>
<evidence type="ECO:0000256" key="1">
    <source>
        <dbReference type="SAM" id="MobiDB-lite"/>
    </source>
</evidence>
<gene>
    <name evidence="2" type="primary">Mo06326</name>
    <name evidence="2" type="ORF">E5Q_06326</name>
</gene>
<protein>
    <submittedName>
        <fullName evidence="2">Uncharacterized protein</fullName>
    </submittedName>
</protein>
<sequence length="89" mass="9765">MSASKDKVTFLSVSASVILLSASIGLKRSHRKAHPLSRPSSQRGSSVKLDVSMTPTKRTSANVRSREKRKKAEASADSIEVLSRMRRNL</sequence>
<dbReference type="HOGENOM" id="CLU_2455230_0_0_1"/>
<reference evidence="2 3" key="1">
    <citation type="journal article" date="2011" name="J. Gen. Appl. Microbiol.">
        <title>Draft genome sequencing of the enigmatic basidiomycete Mixia osmundae.</title>
        <authorList>
            <person name="Nishida H."/>
            <person name="Nagatsuka Y."/>
            <person name="Sugiyama J."/>
        </authorList>
    </citation>
    <scope>NUCLEOTIDE SEQUENCE [LARGE SCALE GENOMIC DNA]</scope>
    <source>
        <strain evidence="3">CBS 9802 / IAM 14324 / JCM 22182 / KY 12970</strain>
    </source>
</reference>
<keyword evidence="3" id="KW-1185">Reference proteome</keyword>
<feature type="compositionally biased region" description="Polar residues" evidence="1">
    <location>
        <begin position="53"/>
        <end position="63"/>
    </location>
</feature>
<dbReference type="EMBL" id="BABT02000220">
    <property type="protein sequence ID" value="GAA99625.1"/>
    <property type="molecule type" value="Genomic_DNA"/>
</dbReference>
<reference evidence="2 3" key="2">
    <citation type="journal article" date="2012" name="Open Biol.">
        <title>Characteristics of nucleosomes and linker DNA regions on the genome of the basidiomycete Mixia osmundae revealed by mono- and dinucleosome mapping.</title>
        <authorList>
            <person name="Nishida H."/>
            <person name="Kondo S."/>
            <person name="Matsumoto T."/>
            <person name="Suzuki Y."/>
            <person name="Yoshikawa H."/>
            <person name="Taylor T.D."/>
            <person name="Sugiyama J."/>
        </authorList>
    </citation>
    <scope>NUCLEOTIDE SEQUENCE [LARGE SCALE GENOMIC DNA]</scope>
    <source>
        <strain evidence="3">CBS 9802 / IAM 14324 / JCM 22182 / KY 12970</strain>
    </source>
</reference>
<evidence type="ECO:0000313" key="3">
    <source>
        <dbReference type="Proteomes" id="UP000009131"/>
    </source>
</evidence>
<accession>G7E907</accession>
<feature type="region of interest" description="Disordered" evidence="1">
    <location>
        <begin position="27"/>
        <end position="77"/>
    </location>
</feature>
<organism evidence="2 3">
    <name type="scientific">Mixia osmundae (strain CBS 9802 / IAM 14324 / JCM 22182 / KY 12970)</name>
    <dbReference type="NCBI Taxonomy" id="764103"/>
    <lineage>
        <taxon>Eukaryota</taxon>
        <taxon>Fungi</taxon>
        <taxon>Dikarya</taxon>
        <taxon>Basidiomycota</taxon>
        <taxon>Pucciniomycotina</taxon>
        <taxon>Mixiomycetes</taxon>
        <taxon>Mixiales</taxon>
        <taxon>Mixiaceae</taxon>
        <taxon>Mixia</taxon>
    </lineage>
</organism>
<dbReference type="InParanoid" id="G7E907"/>